<dbReference type="InParanoid" id="G3N656"/>
<feature type="region of interest" description="Disordered" evidence="5">
    <location>
        <begin position="379"/>
        <end position="683"/>
    </location>
</feature>
<dbReference type="PANTHER" id="PTHR24206">
    <property type="entry name" value="OS06G0237300 PROTEIN"/>
    <property type="match status" value="1"/>
</dbReference>
<keyword evidence="1 4" id="KW-0479">Metal-binding</keyword>
<feature type="compositionally biased region" description="Polar residues" evidence="5">
    <location>
        <begin position="423"/>
        <end position="432"/>
    </location>
</feature>
<accession>G3N656</accession>
<dbReference type="InterPro" id="IPR001781">
    <property type="entry name" value="Znf_LIM"/>
</dbReference>
<dbReference type="InterPro" id="IPR028740">
    <property type="entry name" value="EPLIN_Lim_dom"/>
</dbReference>
<evidence type="ECO:0000313" key="8">
    <source>
        <dbReference type="Proteomes" id="UP000007635"/>
    </source>
</evidence>
<evidence type="ECO:0000256" key="5">
    <source>
        <dbReference type="SAM" id="MobiDB-lite"/>
    </source>
</evidence>
<protein>
    <recommendedName>
        <fullName evidence="6">LIM zinc-binding domain-containing protein</fullName>
    </recommendedName>
</protein>
<reference evidence="7" key="2">
    <citation type="submission" date="2025-08" db="UniProtKB">
        <authorList>
            <consortium name="Ensembl"/>
        </authorList>
    </citation>
    <scope>IDENTIFICATION</scope>
</reference>
<dbReference type="AlphaFoldDB" id="G3N656"/>
<feature type="compositionally biased region" description="Basic and acidic residues" evidence="5">
    <location>
        <begin position="619"/>
        <end position="641"/>
    </location>
</feature>
<dbReference type="GO" id="GO:0046872">
    <property type="term" value="F:metal ion binding"/>
    <property type="evidence" value="ECO:0007669"/>
    <property type="project" value="UniProtKB-KW"/>
</dbReference>
<dbReference type="Gene3D" id="2.10.110.10">
    <property type="entry name" value="Cysteine Rich Protein"/>
    <property type="match status" value="1"/>
</dbReference>
<evidence type="ECO:0000256" key="3">
    <source>
        <dbReference type="ARBA" id="ARBA00023038"/>
    </source>
</evidence>
<keyword evidence="8" id="KW-1185">Reference proteome</keyword>
<feature type="region of interest" description="Disordered" evidence="5">
    <location>
        <begin position="44"/>
        <end position="69"/>
    </location>
</feature>
<dbReference type="eggNOG" id="KOG1700">
    <property type="taxonomic scope" value="Eukaryota"/>
</dbReference>
<feature type="compositionally biased region" description="Acidic residues" evidence="5">
    <location>
        <begin position="669"/>
        <end position="683"/>
    </location>
</feature>
<evidence type="ECO:0000256" key="2">
    <source>
        <dbReference type="ARBA" id="ARBA00022833"/>
    </source>
</evidence>
<organism evidence="7 8">
    <name type="scientific">Gasterosteus aculeatus aculeatus</name>
    <name type="common">three-spined stickleback</name>
    <dbReference type="NCBI Taxonomy" id="481459"/>
    <lineage>
        <taxon>Eukaryota</taxon>
        <taxon>Metazoa</taxon>
        <taxon>Chordata</taxon>
        <taxon>Craniata</taxon>
        <taxon>Vertebrata</taxon>
        <taxon>Euteleostomi</taxon>
        <taxon>Actinopterygii</taxon>
        <taxon>Neopterygii</taxon>
        <taxon>Teleostei</taxon>
        <taxon>Neoteleostei</taxon>
        <taxon>Acanthomorphata</taxon>
        <taxon>Eupercaria</taxon>
        <taxon>Perciformes</taxon>
        <taxon>Cottioidei</taxon>
        <taxon>Gasterosteales</taxon>
        <taxon>Gasterosteidae</taxon>
        <taxon>Gasterosteus</taxon>
    </lineage>
</organism>
<dbReference type="GeneTree" id="ENSGT00940000167488"/>
<dbReference type="OMA" id="YQFAVAK"/>
<dbReference type="PROSITE" id="PS50023">
    <property type="entry name" value="LIM_DOMAIN_2"/>
    <property type="match status" value="1"/>
</dbReference>
<sequence length="701" mass="77292">MESGPFNRRSWAAQSLRVTAKELSLSGRGKNNAIAERFSKYQRAAEVSSGEKKKGQTDSQTEEPSKGVSCSLLSSCCYTLFGTSKEFTKPTEGASASLRLGNLSALKKRWEQAQVKPSSVPPPSQSSTRNRPPALARPASIAEPCPPLKSPGLPTDQGGQLTASRVLQPAAAPEAAEGEEQTGMDREEQVPTSPRASYERARVPLTNLKMKFERREETTGKGGRTKLRSTSSEDMDHHGGLSVPDRALETTSMKENMAKYRAAVGKQAPEVPLPKTSAPVNPNHDPTPEYNGGGEQPKVSRKFSPPVKDTCIACQKTVYPLERLMALQHVYHKSCFRCDHCSTKLSLGSYASLHGNVYCKPHFNQLFKAKGNYDEGFGHRPHKELWEPRAERDQGEDESKPKEQEEPAAVAHPGESTSDKQEPSTVETSPQVKVTDLTALLEKSVQSHARSGEKLDATEKLSEKRRLRVAWPPPAGEGPSGTEALSPVTEGVPSGRPWRAKWPPEDEAPSSFRSSDRAELTSLRRSSSLKERIRPFTVAAKPSTATSLGPREPRRPLKSLLDWRASFEEKHSSEEPPKENKPEPQQGKRQEKNEKTMPQIQSQNTAKEKEAISEEDEETKQQAEKDSGSRGEVAAEKKGEEESISPETLVSPSPPLQPKPNRASQDVGFWEEDKEGSDAEELSAEDIIKRNRYYDEEDSDS</sequence>
<dbReference type="Pfam" id="PF00412">
    <property type="entry name" value="LIM"/>
    <property type="match status" value="1"/>
</dbReference>
<evidence type="ECO:0000259" key="6">
    <source>
        <dbReference type="PROSITE" id="PS50023"/>
    </source>
</evidence>
<name>G3N656_GASAC</name>
<dbReference type="CDD" id="cd09485">
    <property type="entry name" value="LIM_Eplin_alpha_beta"/>
    <property type="match status" value="1"/>
</dbReference>
<feature type="domain" description="LIM zinc-binding" evidence="6">
    <location>
        <begin position="309"/>
        <end position="369"/>
    </location>
</feature>
<dbReference type="FunFam" id="2.10.110.10:FF:000002">
    <property type="entry name" value="LIM domain and actin-binding 1"/>
    <property type="match status" value="1"/>
</dbReference>
<reference evidence="7" key="3">
    <citation type="submission" date="2025-09" db="UniProtKB">
        <authorList>
            <consortium name="Ensembl"/>
        </authorList>
    </citation>
    <scope>IDENTIFICATION</scope>
</reference>
<feature type="compositionally biased region" description="Basic and acidic residues" evidence="5">
    <location>
        <begin position="210"/>
        <end position="219"/>
    </location>
</feature>
<feature type="compositionally biased region" description="Polar residues" evidence="5">
    <location>
        <begin position="596"/>
        <end position="605"/>
    </location>
</feature>
<dbReference type="SUPFAM" id="SSF57716">
    <property type="entry name" value="Glucocorticoid receptor-like (DNA-binding domain)"/>
    <property type="match status" value="2"/>
</dbReference>
<reference evidence="7 8" key="1">
    <citation type="journal article" date="2021" name="G3 (Bethesda)">
        <title>Improved contiguity of the threespine stickleback genome using long-read sequencing.</title>
        <authorList>
            <person name="Nath S."/>
            <person name="Shaw D.E."/>
            <person name="White M.A."/>
        </authorList>
    </citation>
    <scope>NUCLEOTIDE SEQUENCE [LARGE SCALE GENOMIC DNA]</scope>
    <source>
        <strain evidence="7 8">Lake Benthic</strain>
    </source>
</reference>
<dbReference type="Ensembl" id="ENSGACT00000000780.2">
    <property type="protein sequence ID" value="ENSGACP00000000780.2"/>
    <property type="gene ID" value="ENSGACG00000000605.2"/>
</dbReference>
<feature type="region of interest" description="Disordered" evidence="5">
    <location>
        <begin position="109"/>
        <end position="244"/>
    </location>
</feature>
<keyword evidence="2 4" id="KW-0862">Zinc</keyword>
<dbReference type="PROSITE" id="PS00478">
    <property type="entry name" value="LIM_DOMAIN_1"/>
    <property type="match status" value="1"/>
</dbReference>
<feature type="compositionally biased region" description="Basic and acidic residues" evidence="5">
    <location>
        <begin position="379"/>
        <end position="405"/>
    </location>
</feature>
<dbReference type="STRING" id="69293.ENSGACP00000000780"/>
<keyword evidence="3 4" id="KW-0440">LIM domain</keyword>
<feature type="compositionally biased region" description="Basic and acidic residues" evidence="5">
    <location>
        <begin position="565"/>
        <end position="595"/>
    </location>
</feature>
<dbReference type="Proteomes" id="UP000007635">
    <property type="component" value="Chromosome XVII"/>
</dbReference>
<dbReference type="Bgee" id="ENSGACG00000000605">
    <property type="expression patterns" value="Expressed in intestinal epithelial cell and 10 other cell types or tissues"/>
</dbReference>
<feature type="compositionally biased region" description="Basic and acidic residues" evidence="5">
    <location>
        <begin position="450"/>
        <end position="464"/>
    </location>
</feature>
<evidence type="ECO:0000313" key="7">
    <source>
        <dbReference type="Ensembl" id="ENSGACP00000000780.2"/>
    </source>
</evidence>
<feature type="region of interest" description="Disordered" evidence="5">
    <location>
        <begin position="267"/>
        <end position="302"/>
    </location>
</feature>
<evidence type="ECO:0000256" key="4">
    <source>
        <dbReference type="PROSITE-ProRule" id="PRU00125"/>
    </source>
</evidence>
<evidence type="ECO:0000256" key="1">
    <source>
        <dbReference type="ARBA" id="ARBA00022723"/>
    </source>
</evidence>
<dbReference type="SMART" id="SM00132">
    <property type="entry name" value="LIM"/>
    <property type="match status" value="1"/>
</dbReference>
<proteinExistence type="predicted"/>